<protein>
    <submittedName>
        <fullName evidence="4">Chloramphenicol acetyltransferase-like domain-containing protein</fullName>
    </submittedName>
</protein>
<dbReference type="STRING" id="35608.A0A2U1P4T5"/>
<keyword evidence="2 4" id="KW-0808">Transferase</keyword>
<keyword evidence="3" id="KW-0012">Acyltransferase</keyword>
<evidence type="ECO:0000256" key="3">
    <source>
        <dbReference type="ARBA" id="ARBA00023315"/>
    </source>
</evidence>
<evidence type="ECO:0000256" key="2">
    <source>
        <dbReference type="ARBA" id="ARBA00022679"/>
    </source>
</evidence>
<reference evidence="4 5" key="1">
    <citation type="journal article" date="2018" name="Mol. Plant">
        <title>The genome of Artemisia annua provides insight into the evolution of Asteraceae family and artemisinin biosynthesis.</title>
        <authorList>
            <person name="Shen Q."/>
            <person name="Zhang L."/>
            <person name="Liao Z."/>
            <person name="Wang S."/>
            <person name="Yan T."/>
            <person name="Shi P."/>
            <person name="Liu M."/>
            <person name="Fu X."/>
            <person name="Pan Q."/>
            <person name="Wang Y."/>
            <person name="Lv Z."/>
            <person name="Lu X."/>
            <person name="Zhang F."/>
            <person name="Jiang W."/>
            <person name="Ma Y."/>
            <person name="Chen M."/>
            <person name="Hao X."/>
            <person name="Li L."/>
            <person name="Tang Y."/>
            <person name="Lv G."/>
            <person name="Zhou Y."/>
            <person name="Sun X."/>
            <person name="Brodelius P.E."/>
            <person name="Rose J.K.C."/>
            <person name="Tang K."/>
        </authorList>
    </citation>
    <scope>NUCLEOTIDE SEQUENCE [LARGE SCALE GENOMIC DNA]</scope>
    <source>
        <strain evidence="5">cv. Huhao1</strain>
        <tissue evidence="4">Leaf</tissue>
    </source>
</reference>
<dbReference type="PANTHER" id="PTHR31642:SF11">
    <property type="entry name" value="SHIKIMATE O-HYDROXYCINNAMOYLTRANSFERASE"/>
    <property type="match status" value="1"/>
</dbReference>
<dbReference type="InterPro" id="IPR050317">
    <property type="entry name" value="Plant_Fungal_Acyltransferase"/>
</dbReference>
<dbReference type="OrthoDB" id="671439at2759"/>
<dbReference type="InterPro" id="IPR023213">
    <property type="entry name" value="CAT-like_dom_sf"/>
</dbReference>
<organism evidence="4 5">
    <name type="scientific">Artemisia annua</name>
    <name type="common">Sweet wormwood</name>
    <dbReference type="NCBI Taxonomy" id="35608"/>
    <lineage>
        <taxon>Eukaryota</taxon>
        <taxon>Viridiplantae</taxon>
        <taxon>Streptophyta</taxon>
        <taxon>Embryophyta</taxon>
        <taxon>Tracheophyta</taxon>
        <taxon>Spermatophyta</taxon>
        <taxon>Magnoliopsida</taxon>
        <taxon>eudicotyledons</taxon>
        <taxon>Gunneridae</taxon>
        <taxon>Pentapetalae</taxon>
        <taxon>asterids</taxon>
        <taxon>campanulids</taxon>
        <taxon>Asterales</taxon>
        <taxon>Asteraceae</taxon>
        <taxon>Asteroideae</taxon>
        <taxon>Anthemideae</taxon>
        <taxon>Artemisiinae</taxon>
        <taxon>Artemisia</taxon>
    </lineage>
</organism>
<dbReference type="EMBL" id="PKPP01001674">
    <property type="protein sequence ID" value="PWA80783.1"/>
    <property type="molecule type" value="Genomic_DNA"/>
</dbReference>
<evidence type="ECO:0000313" key="5">
    <source>
        <dbReference type="Proteomes" id="UP000245207"/>
    </source>
</evidence>
<dbReference type="Gene3D" id="3.30.559.10">
    <property type="entry name" value="Chloramphenicol acetyltransferase-like domain"/>
    <property type="match status" value="2"/>
</dbReference>
<evidence type="ECO:0000313" key="4">
    <source>
        <dbReference type="EMBL" id="PWA80783.1"/>
    </source>
</evidence>
<dbReference type="AlphaFoldDB" id="A0A2U1P4T5"/>
<dbReference type="Pfam" id="PF02458">
    <property type="entry name" value="Transferase"/>
    <property type="match status" value="1"/>
</dbReference>
<dbReference type="FunFam" id="3.30.559.10:FF:000008">
    <property type="entry name" value="Tryptamine hydroxycinnamoyl transferase"/>
    <property type="match status" value="1"/>
</dbReference>
<dbReference type="PANTHER" id="PTHR31642">
    <property type="entry name" value="TRICHOTHECENE 3-O-ACETYLTRANSFERASE"/>
    <property type="match status" value="1"/>
</dbReference>
<evidence type="ECO:0000256" key="1">
    <source>
        <dbReference type="ARBA" id="ARBA00009861"/>
    </source>
</evidence>
<accession>A0A2U1P4T5</accession>
<dbReference type="FunFam" id="3.30.559.10:FF:000015">
    <property type="entry name" value="Spermidine hydroxycinnamoyl transferase"/>
    <property type="match status" value="1"/>
</dbReference>
<comment type="similarity">
    <text evidence="1">Belongs to the plant acyltransferase family.</text>
</comment>
<dbReference type="GO" id="GO:0050266">
    <property type="term" value="F:rosmarinate synthase activity"/>
    <property type="evidence" value="ECO:0007669"/>
    <property type="project" value="UniProtKB-ARBA"/>
</dbReference>
<gene>
    <name evidence="4" type="ORF">CTI12_AA192390</name>
</gene>
<keyword evidence="5" id="KW-1185">Reference proteome</keyword>
<sequence>MKIMVRESTMVMPAEETPKIKLWNSNLDLLVSKYHTLTVYFYLPNGNSSNFFDTKVMKDALSKVLVAFYPVAGRFKEDQNGRIDIDCQGQGVLFMEAESDCVIDDFGDFAPRLEFLKLIPTVDYSLGIDSYPILLLQVTRFKCGGVSLGVGMHHRIADGLSAQHFLNSWSEMARGLDLTLSPFLDRTLLRARDPPQPVFEHIEYLPPPPMRLWPLKFSSDETVTSIFKLTQYQISTLKSKSKEDGNTIKYSSYEMLAGHIWRTVCKARGLPDDQDTKLYIPTNARAHLNPPLPKGYFGNVILMATPIAVVGKLQSNPTWYAASKIHDVITQRNTDYLMSAIDYLELQPDLNNMDRGAQSFESPNLGISSWARLSIYDADFGWGRPVFMGPAVIPFEGLSFVLPSPINDGSMTIAIALQAQHMKLFSKLLYDI</sequence>
<dbReference type="Proteomes" id="UP000245207">
    <property type="component" value="Unassembled WGS sequence"/>
</dbReference>
<proteinExistence type="inferred from homology"/>
<name>A0A2U1P4T5_ARTAN</name>
<comment type="caution">
    <text evidence="4">The sequence shown here is derived from an EMBL/GenBank/DDBJ whole genome shotgun (WGS) entry which is preliminary data.</text>
</comment>